<dbReference type="GO" id="GO:0005524">
    <property type="term" value="F:ATP binding"/>
    <property type="evidence" value="ECO:0007669"/>
    <property type="project" value="UniProtKB-KW"/>
</dbReference>
<dbReference type="SUPFAM" id="SSF47384">
    <property type="entry name" value="Homodimeric domain of signal transducing histidine kinase"/>
    <property type="match status" value="1"/>
</dbReference>
<sequence>MQQTLVISATLFAAVFLIPYLLQRQSITKVRKQLMDIDNHPTHNIDVKMPLPGREMEQLVVAINQQLEQRKKEQVSHLSRERIIKQEIANISHDLRTPLTSMQGYANLLKDPSVPEAERHEILDTILHKMAVMNNMVESFYELSSLESGDYPLELQSIYLYSLLSEVILAFHNDLERKNIAVELNLDETVRTLWLDEKAMIRIFSNVLQNVLRYAKSQLTISLFEQDHKVMIIFANDTDQIHAQDLPKLFERTYTSDPSRANGQLGLGLSIVKQLVEKQKGSIEAVLVNGEFKLVFAFGE</sequence>
<dbReference type="KEGG" id="pcx:LPB68_02420"/>
<dbReference type="InterPro" id="IPR008358">
    <property type="entry name" value="Sig_transdc_His_kin/Pase_MprB"/>
</dbReference>
<dbReference type="SMART" id="SM00388">
    <property type="entry name" value="HisKA"/>
    <property type="match status" value="1"/>
</dbReference>
<dbReference type="PROSITE" id="PS50109">
    <property type="entry name" value="HIS_KIN"/>
    <property type="match status" value="1"/>
</dbReference>
<protein>
    <recommendedName>
        <fullName evidence="3">histidine kinase</fullName>
        <ecNumber evidence="3">2.7.13.3</ecNumber>
    </recommendedName>
</protein>
<evidence type="ECO:0000256" key="8">
    <source>
        <dbReference type="ARBA" id="ARBA00022840"/>
    </source>
</evidence>
<dbReference type="RefSeq" id="WP_068658192.1">
    <property type="nucleotide sequence ID" value="NZ_CP017770.1"/>
</dbReference>
<dbReference type="GO" id="GO:0016036">
    <property type="term" value="P:cellular response to phosphate starvation"/>
    <property type="evidence" value="ECO:0007669"/>
    <property type="project" value="TreeGrafter"/>
</dbReference>
<evidence type="ECO:0000256" key="9">
    <source>
        <dbReference type="ARBA" id="ARBA00023012"/>
    </source>
</evidence>
<dbReference type="CDD" id="cd00075">
    <property type="entry name" value="HATPase"/>
    <property type="match status" value="1"/>
</dbReference>
<reference evidence="11 12" key="1">
    <citation type="submission" date="2016-02" db="EMBL/GenBank/DDBJ databases">
        <title>Paenibacillus sp. LPB0068, isolated from Crassostrea gigas.</title>
        <authorList>
            <person name="Shin S.-K."/>
            <person name="Yi H."/>
        </authorList>
    </citation>
    <scope>NUCLEOTIDE SEQUENCE [LARGE SCALE GENOMIC DNA]</scope>
    <source>
        <strain evidence="11 12">LPB0068</strain>
    </source>
</reference>
<keyword evidence="12" id="KW-1185">Reference proteome</keyword>
<evidence type="ECO:0000313" key="11">
    <source>
        <dbReference type="EMBL" id="OAB74666.1"/>
    </source>
</evidence>
<evidence type="ECO:0000256" key="2">
    <source>
        <dbReference type="ARBA" id="ARBA00004370"/>
    </source>
</evidence>
<dbReference type="SUPFAM" id="SSF55874">
    <property type="entry name" value="ATPase domain of HSP90 chaperone/DNA topoisomerase II/histidine kinase"/>
    <property type="match status" value="1"/>
</dbReference>
<keyword evidence="9" id="KW-0902">Two-component regulatory system</keyword>
<dbReference type="OrthoDB" id="9792991at2"/>
<dbReference type="Gene3D" id="3.30.565.10">
    <property type="entry name" value="Histidine kinase-like ATPase, C-terminal domain"/>
    <property type="match status" value="1"/>
</dbReference>
<dbReference type="InterPro" id="IPR036890">
    <property type="entry name" value="HATPase_C_sf"/>
</dbReference>
<keyword evidence="7" id="KW-0418">Kinase</keyword>
<dbReference type="Pfam" id="PF00512">
    <property type="entry name" value="HisKA"/>
    <property type="match status" value="1"/>
</dbReference>
<dbReference type="InterPro" id="IPR003661">
    <property type="entry name" value="HisK_dim/P_dom"/>
</dbReference>
<dbReference type="EMBL" id="LSFN01000014">
    <property type="protein sequence ID" value="OAB74666.1"/>
    <property type="molecule type" value="Genomic_DNA"/>
</dbReference>
<gene>
    <name evidence="11" type="ORF">PNBC_11540</name>
</gene>
<dbReference type="InterPro" id="IPR005467">
    <property type="entry name" value="His_kinase_dom"/>
</dbReference>
<accession>A0A167DQM0</accession>
<dbReference type="InterPro" id="IPR050351">
    <property type="entry name" value="BphY/WalK/GraS-like"/>
</dbReference>
<dbReference type="InterPro" id="IPR003594">
    <property type="entry name" value="HATPase_dom"/>
</dbReference>
<comment type="subcellular location">
    <subcellularLocation>
        <location evidence="2">Membrane</location>
    </subcellularLocation>
</comment>
<feature type="domain" description="Histidine kinase" evidence="10">
    <location>
        <begin position="90"/>
        <end position="284"/>
    </location>
</feature>
<name>A0A167DQM0_9BACL</name>
<comment type="catalytic activity">
    <reaction evidence="1">
        <text>ATP + protein L-histidine = ADP + protein N-phospho-L-histidine.</text>
        <dbReference type="EC" id="2.7.13.3"/>
    </reaction>
</comment>
<dbReference type="SMART" id="SM00387">
    <property type="entry name" value="HATPase_c"/>
    <property type="match status" value="1"/>
</dbReference>
<dbReference type="GO" id="GO:0004721">
    <property type="term" value="F:phosphoprotein phosphatase activity"/>
    <property type="evidence" value="ECO:0007669"/>
    <property type="project" value="TreeGrafter"/>
</dbReference>
<dbReference type="PANTHER" id="PTHR45453">
    <property type="entry name" value="PHOSPHATE REGULON SENSOR PROTEIN PHOR"/>
    <property type="match status" value="1"/>
</dbReference>
<dbReference type="InterPro" id="IPR036097">
    <property type="entry name" value="HisK_dim/P_sf"/>
</dbReference>
<dbReference type="Pfam" id="PF02518">
    <property type="entry name" value="HATPase_c"/>
    <property type="match status" value="1"/>
</dbReference>
<evidence type="ECO:0000256" key="7">
    <source>
        <dbReference type="ARBA" id="ARBA00022777"/>
    </source>
</evidence>
<organism evidence="11 12">
    <name type="scientific">Paenibacillus crassostreae</name>
    <dbReference type="NCBI Taxonomy" id="1763538"/>
    <lineage>
        <taxon>Bacteria</taxon>
        <taxon>Bacillati</taxon>
        <taxon>Bacillota</taxon>
        <taxon>Bacilli</taxon>
        <taxon>Bacillales</taxon>
        <taxon>Paenibacillaceae</taxon>
        <taxon>Paenibacillus</taxon>
    </lineage>
</organism>
<dbReference type="GO" id="GO:0005886">
    <property type="term" value="C:plasma membrane"/>
    <property type="evidence" value="ECO:0007669"/>
    <property type="project" value="TreeGrafter"/>
</dbReference>
<keyword evidence="8" id="KW-0067">ATP-binding</keyword>
<keyword evidence="5" id="KW-0808">Transferase</keyword>
<comment type="caution">
    <text evidence="11">The sequence shown here is derived from an EMBL/GenBank/DDBJ whole genome shotgun (WGS) entry which is preliminary data.</text>
</comment>
<dbReference type="EC" id="2.7.13.3" evidence="3"/>
<evidence type="ECO:0000256" key="6">
    <source>
        <dbReference type="ARBA" id="ARBA00022741"/>
    </source>
</evidence>
<evidence type="ECO:0000256" key="3">
    <source>
        <dbReference type="ARBA" id="ARBA00012438"/>
    </source>
</evidence>
<dbReference type="STRING" id="1763538.LPB68_02420"/>
<proteinExistence type="predicted"/>
<evidence type="ECO:0000313" key="12">
    <source>
        <dbReference type="Proteomes" id="UP000077134"/>
    </source>
</evidence>
<dbReference type="AlphaFoldDB" id="A0A167DQM0"/>
<evidence type="ECO:0000256" key="5">
    <source>
        <dbReference type="ARBA" id="ARBA00022679"/>
    </source>
</evidence>
<dbReference type="CDD" id="cd00082">
    <property type="entry name" value="HisKA"/>
    <property type="match status" value="1"/>
</dbReference>
<keyword evidence="6" id="KW-0547">Nucleotide-binding</keyword>
<dbReference type="PRINTS" id="PR01780">
    <property type="entry name" value="LANTIREGPROT"/>
</dbReference>
<dbReference type="GO" id="GO:0000155">
    <property type="term" value="F:phosphorelay sensor kinase activity"/>
    <property type="evidence" value="ECO:0007669"/>
    <property type="project" value="InterPro"/>
</dbReference>
<evidence type="ECO:0000256" key="4">
    <source>
        <dbReference type="ARBA" id="ARBA00022553"/>
    </source>
</evidence>
<dbReference type="PANTHER" id="PTHR45453:SF1">
    <property type="entry name" value="PHOSPHATE REGULON SENSOR PROTEIN PHOR"/>
    <property type="match status" value="1"/>
</dbReference>
<dbReference type="Proteomes" id="UP000077134">
    <property type="component" value="Unassembled WGS sequence"/>
</dbReference>
<evidence type="ECO:0000259" key="10">
    <source>
        <dbReference type="PROSITE" id="PS50109"/>
    </source>
</evidence>
<keyword evidence="4" id="KW-0597">Phosphoprotein</keyword>
<evidence type="ECO:0000256" key="1">
    <source>
        <dbReference type="ARBA" id="ARBA00000085"/>
    </source>
</evidence>
<dbReference type="Gene3D" id="1.10.287.130">
    <property type="match status" value="1"/>
</dbReference>